<dbReference type="InterPro" id="IPR036412">
    <property type="entry name" value="HAD-like_sf"/>
</dbReference>
<dbReference type="NCBIfam" id="TIGR01460">
    <property type="entry name" value="HAD-SF-IIA"/>
    <property type="match status" value="1"/>
</dbReference>
<protein>
    <submittedName>
        <fullName evidence="2">4-nitrophenyl phosphatase</fullName>
        <ecNumber evidence="2">3.1.3.41</ecNumber>
    </submittedName>
</protein>
<feature type="region of interest" description="Disordered" evidence="1">
    <location>
        <begin position="1"/>
        <end position="23"/>
    </location>
</feature>
<name>A0ABV4F7J4_BRAEL</name>
<comment type="caution">
    <text evidence="2">The sequence shown here is derived from an EMBL/GenBank/DDBJ whole genome shotgun (WGS) entry which is preliminary data.</text>
</comment>
<evidence type="ECO:0000313" key="3">
    <source>
        <dbReference type="Proteomes" id="UP001565471"/>
    </source>
</evidence>
<keyword evidence="2" id="KW-0378">Hydrolase</keyword>
<evidence type="ECO:0000313" key="2">
    <source>
        <dbReference type="EMBL" id="MEY9318930.1"/>
    </source>
</evidence>
<dbReference type="PANTHER" id="PTHR19288">
    <property type="entry name" value="4-NITROPHENYLPHOSPHATASE-RELATED"/>
    <property type="match status" value="1"/>
</dbReference>
<dbReference type="InterPro" id="IPR023214">
    <property type="entry name" value="HAD_sf"/>
</dbReference>
<dbReference type="EC" id="3.1.3.41" evidence="2"/>
<dbReference type="SUPFAM" id="SSF56784">
    <property type="entry name" value="HAD-like"/>
    <property type="match status" value="1"/>
</dbReference>
<dbReference type="EMBL" id="JBGBZA010000002">
    <property type="protein sequence ID" value="MEY9318930.1"/>
    <property type="molecule type" value="Genomic_DNA"/>
</dbReference>
<gene>
    <name evidence="2" type="ORF">ABIF29_005729</name>
</gene>
<dbReference type="Pfam" id="PF13242">
    <property type="entry name" value="Hydrolase_like"/>
    <property type="match status" value="1"/>
</dbReference>
<organism evidence="2 3">
    <name type="scientific">Bradyrhizobium elkanii</name>
    <dbReference type="NCBI Taxonomy" id="29448"/>
    <lineage>
        <taxon>Bacteria</taxon>
        <taxon>Pseudomonadati</taxon>
        <taxon>Pseudomonadota</taxon>
        <taxon>Alphaproteobacteria</taxon>
        <taxon>Hyphomicrobiales</taxon>
        <taxon>Nitrobacteraceae</taxon>
        <taxon>Bradyrhizobium</taxon>
    </lineage>
</organism>
<sequence length="310" mass="32940">MTHGKQGHLSSVQHTNHGCTEQQRHAGNRMITLAELNGIPALEQRVAPADHPIRGIISDLDGVAYRGDTPIEDSVKAFLGWSERGLPYAFVTNNSTKSAAQFAAKLSRIGIPAEPSQVFTTISAVTSLLERRWARTTPVFAIGERPLLEAIEDSGYRLTCVEPKIVVLGFDAAFDYVKLRTAVRAALAGATVIATNPDVLTPVHDGYDPCVGVITAAIAAAVPNTKPIVLGKPQPFLIEQALAHLGTARHETVMVGDQIGTDIAAGKAAGMRSILLASDVPFNAVADVVPDRIIASLLDLAPPETVGWPR</sequence>
<dbReference type="Gene3D" id="3.40.50.1000">
    <property type="entry name" value="HAD superfamily/HAD-like"/>
    <property type="match status" value="2"/>
</dbReference>
<dbReference type="InterPro" id="IPR006357">
    <property type="entry name" value="HAD-SF_hydro_IIA"/>
</dbReference>
<dbReference type="Pfam" id="PF13344">
    <property type="entry name" value="Hydrolase_6"/>
    <property type="match status" value="1"/>
</dbReference>
<keyword evidence="3" id="KW-1185">Reference proteome</keyword>
<feature type="compositionally biased region" description="Polar residues" evidence="1">
    <location>
        <begin position="8"/>
        <end position="21"/>
    </location>
</feature>
<reference evidence="2 3" key="1">
    <citation type="submission" date="2024-07" db="EMBL/GenBank/DDBJ databases">
        <title>Genomic Encyclopedia of Type Strains, Phase V (KMG-V): Genome sequencing to study the core and pangenomes of soil and plant-associated prokaryotes.</title>
        <authorList>
            <person name="Whitman W."/>
        </authorList>
    </citation>
    <scope>NUCLEOTIDE SEQUENCE [LARGE SCALE GENOMIC DNA]</scope>
    <source>
        <strain evidence="2 3">USDA 415</strain>
    </source>
</reference>
<accession>A0ABV4F7J4</accession>
<evidence type="ECO:0000256" key="1">
    <source>
        <dbReference type="SAM" id="MobiDB-lite"/>
    </source>
</evidence>
<proteinExistence type="predicted"/>
<dbReference type="Proteomes" id="UP001565471">
    <property type="component" value="Unassembled WGS sequence"/>
</dbReference>
<dbReference type="PANTHER" id="PTHR19288:SF46">
    <property type="entry name" value="HALOACID DEHALOGENASE-LIKE HYDROLASE DOMAIN-CONTAINING PROTEIN 2"/>
    <property type="match status" value="1"/>
</dbReference>
<dbReference type="GO" id="GO:0016787">
    <property type="term" value="F:hydrolase activity"/>
    <property type="evidence" value="ECO:0007669"/>
    <property type="project" value="UniProtKB-KW"/>
</dbReference>